<evidence type="ECO:0000313" key="2">
    <source>
        <dbReference type="Proteomes" id="UP000284842"/>
    </source>
</evidence>
<dbReference type="OrthoDB" id="3041043at2759"/>
<dbReference type="InParanoid" id="A0A409YC23"/>
<sequence length="383" mass="43683">MPHFTNGQTVTFHGTKTFVCLDIWLNIACYLEPEDLARLGKVSLNMRALRNHALLYRYSIAKLLRNFMPPRLYLPFREAQQRSRAVISGSAVLEYLAEADFGIPDLDIYVPQARSKMLLEFMTDNFEIVPTVPKRKVALFSPNNLVPPYIEAQNQSEFLIHNDSGYSDTSIAAVHNFHYKGRILQVISCLTSPMDTILRFHSTVVMNVVTATHAYCLYPRPTLTHMRGLINGDRTPENDLCLDKYKGRGYSFISSVPNSSLRSCALSPLSTKRRFVGDVHSFAIPLRRSETLPVKDTIMVNSWELWYKRYCWQAETSYSVFSAPRLSSPMVACNSKVFSAIRRAFTSHRNVVDDDFEEMDGVVTDVVKDKFPSSFAFIEEIDE</sequence>
<name>A0A409YC23_9AGAR</name>
<gene>
    <name evidence="1" type="ORF">CVT24_005470</name>
</gene>
<organism evidence="1 2">
    <name type="scientific">Panaeolus cyanescens</name>
    <dbReference type="NCBI Taxonomy" id="181874"/>
    <lineage>
        <taxon>Eukaryota</taxon>
        <taxon>Fungi</taxon>
        <taxon>Dikarya</taxon>
        <taxon>Basidiomycota</taxon>
        <taxon>Agaricomycotina</taxon>
        <taxon>Agaricomycetes</taxon>
        <taxon>Agaricomycetidae</taxon>
        <taxon>Agaricales</taxon>
        <taxon>Agaricineae</taxon>
        <taxon>Galeropsidaceae</taxon>
        <taxon>Panaeolus</taxon>
    </lineage>
</organism>
<proteinExistence type="predicted"/>
<dbReference type="EMBL" id="NHTK01001306">
    <property type="protein sequence ID" value="PPR00567.1"/>
    <property type="molecule type" value="Genomic_DNA"/>
</dbReference>
<dbReference type="Proteomes" id="UP000284842">
    <property type="component" value="Unassembled WGS sequence"/>
</dbReference>
<evidence type="ECO:0000313" key="1">
    <source>
        <dbReference type="EMBL" id="PPR00567.1"/>
    </source>
</evidence>
<protein>
    <recommendedName>
        <fullName evidence="3">F-box domain-containing protein</fullName>
    </recommendedName>
</protein>
<comment type="caution">
    <text evidence="1">The sequence shown here is derived from an EMBL/GenBank/DDBJ whole genome shotgun (WGS) entry which is preliminary data.</text>
</comment>
<reference evidence="1 2" key="1">
    <citation type="journal article" date="2018" name="Evol. Lett.">
        <title>Horizontal gene cluster transfer increased hallucinogenic mushroom diversity.</title>
        <authorList>
            <person name="Reynolds H.T."/>
            <person name="Vijayakumar V."/>
            <person name="Gluck-Thaler E."/>
            <person name="Korotkin H.B."/>
            <person name="Matheny P.B."/>
            <person name="Slot J.C."/>
        </authorList>
    </citation>
    <scope>NUCLEOTIDE SEQUENCE [LARGE SCALE GENOMIC DNA]</scope>
    <source>
        <strain evidence="1 2">2629</strain>
    </source>
</reference>
<dbReference type="AlphaFoldDB" id="A0A409YC23"/>
<keyword evidence="2" id="KW-1185">Reference proteome</keyword>
<evidence type="ECO:0008006" key="3">
    <source>
        <dbReference type="Google" id="ProtNLM"/>
    </source>
</evidence>
<accession>A0A409YC23</accession>